<gene>
    <name evidence="1" type="ORF">LKD36_17270</name>
</gene>
<evidence type="ECO:0000313" key="1">
    <source>
        <dbReference type="EMBL" id="MCC2127885.1"/>
    </source>
</evidence>
<dbReference type="Proteomes" id="UP001198220">
    <property type="component" value="Unassembled WGS sequence"/>
</dbReference>
<reference evidence="1 2" key="1">
    <citation type="submission" date="2021-10" db="EMBL/GenBank/DDBJ databases">
        <title>Anaerobic single-cell dispensing facilitates the cultivation of human gut bacteria.</title>
        <authorList>
            <person name="Afrizal A."/>
        </authorList>
    </citation>
    <scope>NUCLEOTIDE SEQUENCE [LARGE SCALE GENOMIC DNA]</scope>
    <source>
        <strain evidence="1 2">CLA-AA-H276</strain>
    </source>
</reference>
<organism evidence="1 2">
    <name type="scientific">Hominiventricola filiformis</name>
    <dbReference type="NCBI Taxonomy" id="2885352"/>
    <lineage>
        <taxon>Bacteria</taxon>
        <taxon>Bacillati</taxon>
        <taxon>Bacillota</taxon>
        <taxon>Clostridia</taxon>
        <taxon>Lachnospirales</taxon>
        <taxon>Lachnospiraceae</taxon>
        <taxon>Hominiventricola</taxon>
    </lineage>
</organism>
<dbReference type="AlphaFoldDB" id="A0AAE3ACH4"/>
<proteinExistence type="predicted"/>
<protein>
    <submittedName>
        <fullName evidence="1">Uncharacterized protein</fullName>
    </submittedName>
</protein>
<evidence type="ECO:0000313" key="2">
    <source>
        <dbReference type="Proteomes" id="UP001198220"/>
    </source>
</evidence>
<accession>A0AAE3ACH4</accession>
<dbReference type="RefSeq" id="WP_308460373.1">
    <property type="nucleotide sequence ID" value="NZ_JAJEPS010000041.1"/>
</dbReference>
<name>A0AAE3ACH4_9FIRM</name>
<keyword evidence="2" id="KW-1185">Reference proteome</keyword>
<sequence length="163" mass="19196">MVDFKFRYKITYIDGQTYDRKHILNVQVTEEEYKSIIQGVLQGIEIKDNPKIPDVISRMTETVEYVDRWTSINGASRTSPLKNPRRITSLEFFLPDDVYQRVRRMKMPLELVNFEKEKMVLYRSDGSFVTISSYFGEVTIQDSREKNTSHVMSTDYFVDQILG</sequence>
<comment type="caution">
    <text evidence="1">The sequence shown here is derived from an EMBL/GenBank/DDBJ whole genome shotgun (WGS) entry which is preliminary data.</text>
</comment>
<dbReference type="EMBL" id="JAJEPS010000041">
    <property type="protein sequence ID" value="MCC2127885.1"/>
    <property type="molecule type" value="Genomic_DNA"/>
</dbReference>